<proteinExistence type="predicted"/>
<dbReference type="VEuPathDB" id="CryptoDB:Vbra_6748"/>
<evidence type="ECO:0000313" key="2">
    <source>
        <dbReference type="EMBL" id="CEL92010.1"/>
    </source>
</evidence>
<dbReference type="AlphaFoldDB" id="A0A0G4E9X8"/>
<feature type="chain" id="PRO_5005187048" evidence="1">
    <location>
        <begin position="19"/>
        <end position="277"/>
    </location>
</feature>
<keyword evidence="1" id="KW-0732">Signal</keyword>
<dbReference type="InParanoid" id="A0A0G4E9X8"/>
<dbReference type="EMBL" id="CDMY01000040">
    <property type="protein sequence ID" value="CEL92010.1"/>
    <property type="molecule type" value="Genomic_DNA"/>
</dbReference>
<keyword evidence="3" id="KW-1185">Reference proteome</keyword>
<feature type="signal peptide" evidence="1">
    <location>
        <begin position="1"/>
        <end position="18"/>
    </location>
</feature>
<accession>A0A0G4E9X8</accession>
<evidence type="ECO:0000313" key="3">
    <source>
        <dbReference type="Proteomes" id="UP000041254"/>
    </source>
</evidence>
<evidence type="ECO:0000256" key="1">
    <source>
        <dbReference type="SAM" id="SignalP"/>
    </source>
</evidence>
<sequence>MKVFILTLALSCIILCSGLLAASGSHASVKAEAQIQARLMAKERLLPVVGTLLRLFLTRTDPSYDDQEYARKTQAPQPVIILKKAEINQPIPTWFNEPFTEKALQRISAMDEEDSQHRHIDRGIAKVMWNLRQELEAPYLSTLMDPERSGEFGSGNLLRTSLRGIKETLDDKLPIAAQYITGKAQIGTPFTDYIKSRQTVRYQPPFLTHYNRAYKTMHPNKQHFAYLSDKTPQLTPHEARRLVKLLGRVINEQFTPTLVERGDVYRHRGDAKGVPPP</sequence>
<gene>
    <name evidence="2" type="ORF">Vbra_6748</name>
</gene>
<name>A0A0G4E9X8_VITBC</name>
<protein>
    <submittedName>
        <fullName evidence="2">Uncharacterized protein</fullName>
    </submittedName>
</protein>
<organism evidence="2 3">
    <name type="scientific">Vitrella brassicaformis (strain CCMP3155)</name>
    <dbReference type="NCBI Taxonomy" id="1169540"/>
    <lineage>
        <taxon>Eukaryota</taxon>
        <taxon>Sar</taxon>
        <taxon>Alveolata</taxon>
        <taxon>Colpodellida</taxon>
        <taxon>Vitrellaceae</taxon>
        <taxon>Vitrella</taxon>
    </lineage>
</organism>
<dbReference type="Proteomes" id="UP000041254">
    <property type="component" value="Unassembled WGS sequence"/>
</dbReference>
<reference evidence="2 3" key="1">
    <citation type="submission" date="2014-11" db="EMBL/GenBank/DDBJ databases">
        <authorList>
            <person name="Zhu J."/>
            <person name="Qi W."/>
            <person name="Song R."/>
        </authorList>
    </citation>
    <scope>NUCLEOTIDE SEQUENCE [LARGE SCALE GENOMIC DNA]</scope>
</reference>